<keyword evidence="4" id="KW-0808">Transferase</keyword>
<dbReference type="PANTHER" id="PTHR43304">
    <property type="entry name" value="PHYTOCHROME-LIKE PROTEIN CPH1"/>
    <property type="match status" value="1"/>
</dbReference>
<dbReference type="SMART" id="SM00388">
    <property type="entry name" value="HisKA"/>
    <property type="match status" value="1"/>
</dbReference>
<dbReference type="PRINTS" id="PR00344">
    <property type="entry name" value="BCTRLSENSOR"/>
</dbReference>
<dbReference type="Pfam" id="PF00512">
    <property type="entry name" value="HisKA"/>
    <property type="match status" value="1"/>
</dbReference>
<dbReference type="InterPro" id="IPR001610">
    <property type="entry name" value="PAC"/>
</dbReference>
<dbReference type="PANTHER" id="PTHR43304:SF1">
    <property type="entry name" value="PAC DOMAIN-CONTAINING PROTEIN"/>
    <property type="match status" value="1"/>
</dbReference>
<dbReference type="InterPro" id="IPR036890">
    <property type="entry name" value="HATPase_C_sf"/>
</dbReference>
<evidence type="ECO:0000256" key="3">
    <source>
        <dbReference type="ARBA" id="ARBA00022553"/>
    </source>
</evidence>
<evidence type="ECO:0000256" key="1">
    <source>
        <dbReference type="ARBA" id="ARBA00000085"/>
    </source>
</evidence>
<dbReference type="Gene3D" id="3.30.565.10">
    <property type="entry name" value="Histidine kinase-like ATPase, C-terminal domain"/>
    <property type="match status" value="1"/>
</dbReference>
<organism evidence="9 10">
    <name type="scientific">Salinimicrobium oceani</name>
    <dbReference type="NCBI Taxonomy" id="2722702"/>
    <lineage>
        <taxon>Bacteria</taxon>
        <taxon>Pseudomonadati</taxon>
        <taxon>Bacteroidota</taxon>
        <taxon>Flavobacteriia</taxon>
        <taxon>Flavobacteriales</taxon>
        <taxon>Flavobacteriaceae</taxon>
        <taxon>Salinimicrobium</taxon>
    </lineage>
</organism>
<dbReference type="InterPro" id="IPR003594">
    <property type="entry name" value="HATPase_dom"/>
</dbReference>
<dbReference type="InterPro" id="IPR052162">
    <property type="entry name" value="Sensor_kinase/Photoreceptor"/>
</dbReference>
<evidence type="ECO:0000256" key="2">
    <source>
        <dbReference type="ARBA" id="ARBA00012438"/>
    </source>
</evidence>
<dbReference type="PROSITE" id="PS50112">
    <property type="entry name" value="PAS"/>
    <property type="match status" value="2"/>
</dbReference>
<dbReference type="Gene3D" id="1.10.287.130">
    <property type="match status" value="1"/>
</dbReference>
<evidence type="ECO:0000256" key="4">
    <source>
        <dbReference type="ARBA" id="ARBA00022679"/>
    </source>
</evidence>
<dbReference type="CDD" id="cd00130">
    <property type="entry name" value="PAS"/>
    <property type="match status" value="2"/>
</dbReference>
<comment type="caution">
    <text evidence="9">The sequence shown here is derived from an EMBL/GenBank/DDBJ whole genome shotgun (WGS) entry which is preliminary data.</text>
</comment>
<dbReference type="RefSeq" id="WP_168138630.1">
    <property type="nucleotide sequence ID" value="NZ_JAAVJR010000006.1"/>
</dbReference>
<dbReference type="SMART" id="SM00086">
    <property type="entry name" value="PAC"/>
    <property type="match status" value="2"/>
</dbReference>
<dbReference type="PROSITE" id="PS50113">
    <property type="entry name" value="PAC"/>
    <property type="match status" value="3"/>
</dbReference>
<evidence type="ECO:0000259" key="7">
    <source>
        <dbReference type="PROSITE" id="PS50112"/>
    </source>
</evidence>
<dbReference type="SUPFAM" id="SSF47384">
    <property type="entry name" value="Homodimeric domain of signal transducing histidine kinase"/>
    <property type="match status" value="1"/>
</dbReference>
<dbReference type="SUPFAM" id="SSF55785">
    <property type="entry name" value="PYP-like sensor domain (PAS domain)"/>
    <property type="match status" value="4"/>
</dbReference>
<sequence length="882" mass="101920">MIDSQEPSTNCPDFKELASSIVSPIREPVLIVREDGEILAANESFCSEFSIQSISLVGNNIFSFSKGLWAQCGLREYLKTLWDQPDPKVKQNLYLPTVDQNYIPVWINGNPLNFYNEEPKLCLLSFEIIGDQWNGEIDYRKLLNEVLSEAPAMMCILRGPEHIFELANEKYFQLVGNREIIGKTVREVLPEVEGQGLLEILNDVYHSGKAYIGKEFSVDLADGKELKNSLLDFVYQPIKDSSGNVEGIFVHAIDVSEKVLNRRALENSEKELRNVIDTVPVIVWLTNPEGQGVFFNKNWYSYTGQTYEDSRGHGWMTAVHPDDRDQVKKNFLDANQKQKEFSLAYRLRTKSEKYRWVIDRGRPKFASNGDFQGYIGSVLDVHEDKIKEQIIKEKEHRTRSIVEEATVATGVYVGEDMRIEFANDAMLELWGKERSVIGKPLEEALPELEGQPFHGLLQEVFHTGKTYWGKEDRVDLERNGQLQTGFFNFTYKPLRDGEGKIYGILNMALDVTEMVESRNLLREREQHFRLMADLMPEKVLNTDAKGRAVYFNQNWLEFTGKTSEELKLVDWKKLVHPEEQKEFARKWEASISTGHGFEMELRLRDREGKYLWHLSRAEAVKEEAGEILMWIGTNTEIQRLKEEEKRKGDFLKMVSHELKTPVTSIKGYVQLLLNILRKEEDQPASTLPIKPSLERIDNQIVRLTRLISEMLDLSRLEEHQLELQKEIFCVNDLVVQTVQDIQLTNTQHKIEIFHSYRSRVNADKDRIGQVLINFVTNAIKYSPESQYIEIHVLQPEEGKIAVSVRDKGIGIDVRDQKNIFKRFYRIGRESEDTYSGFGIGLYLADEIIERHKGQIIVKSEKGKGSDFSFILSEYSPNKQYDE</sequence>
<evidence type="ECO:0000259" key="8">
    <source>
        <dbReference type="PROSITE" id="PS50113"/>
    </source>
</evidence>
<evidence type="ECO:0000256" key="5">
    <source>
        <dbReference type="ARBA" id="ARBA00022777"/>
    </source>
</evidence>
<dbReference type="InterPro" id="IPR005467">
    <property type="entry name" value="His_kinase_dom"/>
</dbReference>
<keyword evidence="3" id="KW-0597">Phosphoprotein</keyword>
<name>A0ABX1D2G3_9FLAO</name>
<protein>
    <recommendedName>
        <fullName evidence="2">histidine kinase</fullName>
        <ecNumber evidence="2">2.7.13.3</ecNumber>
    </recommendedName>
</protein>
<keyword evidence="5" id="KW-0418">Kinase</keyword>
<dbReference type="SUPFAM" id="SSF55874">
    <property type="entry name" value="ATPase domain of HSP90 chaperone/DNA topoisomerase II/histidine kinase"/>
    <property type="match status" value="1"/>
</dbReference>
<dbReference type="PROSITE" id="PS50109">
    <property type="entry name" value="HIS_KIN"/>
    <property type="match status" value="1"/>
</dbReference>
<comment type="catalytic activity">
    <reaction evidence="1">
        <text>ATP + protein L-histidine = ADP + protein N-phospho-L-histidine.</text>
        <dbReference type="EC" id="2.7.13.3"/>
    </reaction>
</comment>
<dbReference type="Proteomes" id="UP000703674">
    <property type="component" value="Unassembled WGS sequence"/>
</dbReference>
<dbReference type="NCBIfam" id="TIGR00229">
    <property type="entry name" value="sensory_box"/>
    <property type="match status" value="3"/>
</dbReference>
<dbReference type="SMART" id="SM00387">
    <property type="entry name" value="HATPase_c"/>
    <property type="match status" value="1"/>
</dbReference>
<keyword evidence="10" id="KW-1185">Reference proteome</keyword>
<feature type="domain" description="Histidine kinase" evidence="6">
    <location>
        <begin position="653"/>
        <end position="875"/>
    </location>
</feature>
<feature type="domain" description="PAC" evidence="8">
    <location>
        <begin position="468"/>
        <end position="523"/>
    </location>
</feature>
<feature type="domain" description="PAS" evidence="7">
    <location>
        <begin position="524"/>
        <end position="594"/>
    </location>
</feature>
<feature type="domain" description="PAS" evidence="7">
    <location>
        <begin position="268"/>
        <end position="338"/>
    </location>
</feature>
<dbReference type="EMBL" id="JAAVJR010000006">
    <property type="protein sequence ID" value="NJW53522.1"/>
    <property type="molecule type" value="Genomic_DNA"/>
</dbReference>
<accession>A0ABX1D2G3</accession>
<dbReference type="InterPro" id="IPR036097">
    <property type="entry name" value="HisK_dim/P_sf"/>
</dbReference>
<evidence type="ECO:0000313" key="9">
    <source>
        <dbReference type="EMBL" id="NJW53522.1"/>
    </source>
</evidence>
<dbReference type="Pfam" id="PF08448">
    <property type="entry name" value="PAS_4"/>
    <property type="match status" value="2"/>
</dbReference>
<dbReference type="Pfam" id="PF02518">
    <property type="entry name" value="HATPase_c"/>
    <property type="match status" value="1"/>
</dbReference>
<dbReference type="InterPro" id="IPR000700">
    <property type="entry name" value="PAS-assoc_C"/>
</dbReference>
<dbReference type="Gene3D" id="3.30.450.20">
    <property type="entry name" value="PAS domain"/>
    <property type="match status" value="4"/>
</dbReference>
<dbReference type="InterPro" id="IPR003661">
    <property type="entry name" value="HisK_dim/P_dom"/>
</dbReference>
<dbReference type="SMART" id="SM00091">
    <property type="entry name" value="PAS"/>
    <property type="match status" value="5"/>
</dbReference>
<evidence type="ECO:0000313" key="10">
    <source>
        <dbReference type="Proteomes" id="UP000703674"/>
    </source>
</evidence>
<dbReference type="InterPro" id="IPR013655">
    <property type="entry name" value="PAS_fold_3"/>
</dbReference>
<dbReference type="InterPro" id="IPR035965">
    <property type="entry name" value="PAS-like_dom_sf"/>
</dbReference>
<proteinExistence type="predicted"/>
<reference evidence="9 10" key="1">
    <citation type="submission" date="2020-03" db="EMBL/GenBank/DDBJ databases">
        <title>Salinimicrobium sp. nov, isolated from SCS.</title>
        <authorList>
            <person name="Cao W.R."/>
        </authorList>
    </citation>
    <scope>NUCLEOTIDE SEQUENCE [LARGE SCALE GENOMIC DNA]</scope>
    <source>
        <strain evidence="10">J15B91</strain>
    </source>
</reference>
<dbReference type="Pfam" id="PF08447">
    <property type="entry name" value="PAS_3"/>
    <property type="match status" value="2"/>
</dbReference>
<dbReference type="InterPro" id="IPR000014">
    <property type="entry name" value="PAS"/>
</dbReference>
<gene>
    <name evidence="9" type="ORF">HC175_11380</name>
</gene>
<feature type="domain" description="PAC" evidence="8">
    <location>
        <begin position="597"/>
        <end position="649"/>
    </location>
</feature>
<dbReference type="EC" id="2.7.13.3" evidence="2"/>
<dbReference type="InterPro" id="IPR013656">
    <property type="entry name" value="PAS_4"/>
</dbReference>
<dbReference type="InterPro" id="IPR004358">
    <property type="entry name" value="Sig_transdc_His_kin-like_C"/>
</dbReference>
<dbReference type="CDD" id="cd00082">
    <property type="entry name" value="HisKA"/>
    <property type="match status" value="1"/>
</dbReference>
<feature type="domain" description="PAC" evidence="8">
    <location>
        <begin position="341"/>
        <end position="393"/>
    </location>
</feature>
<evidence type="ECO:0000259" key="6">
    <source>
        <dbReference type="PROSITE" id="PS50109"/>
    </source>
</evidence>
<dbReference type="Pfam" id="PF13426">
    <property type="entry name" value="PAS_9"/>
    <property type="match status" value="1"/>
</dbReference>